<evidence type="ECO:0000313" key="1">
    <source>
        <dbReference type="EMBL" id="TRY60738.1"/>
    </source>
</evidence>
<organism evidence="1 2">
    <name type="scientific">Danionella cerebrum</name>
    <dbReference type="NCBI Taxonomy" id="2873325"/>
    <lineage>
        <taxon>Eukaryota</taxon>
        <taxon>Metazoa</taxon>
        <taxon>Chordata</taxon>
        <taxon>Craniata</taxon>
        <taxon>Vertebrata</taxon>
        <taxon>Euteleostomi</taxon>
        <taxon>Actinopterygii</taxon>
        <taxon>Neopterygii</taxon>
        <taxon>Teleostei</taxon>
        <taxon>Ostariophysi</taxon>
        <taxon>Cypriniformes</taxon>
        <taxon>Danionidae</taxon>
        <taxon>Danioninae</taxon>
        <taxon>Danionella</taxon>
    </lineage>
</organism>
<comment type="caution">
    <text evidence="1">The sequence shown here is derived from an EMBL/GenBank/DDBJ whole genome shotgun (WGS) entry which is preliminary data.</text>
</comment>
<dbReference type="EMBL" id="SRMA01027026">
    <property type="protein sequence ID" value="TRY60738.1"/>
    <property type="molecule type" value="Genomic_DNA"/>
</dbReference>
<proteinExistence type="predicted"/>
<reference evidence="1 2" key="1">
    <citation type="journal article" date="2019" name="Sci. Data">
        <title>Hybrid genome assembly and annotation of Danionella translucida.</title>
        <authorList>
            <person name="Kadobianskyi M."/>
            <person name="Schulze L."/>
            <person name="Schuelke M."/>
            <person name="Judkewitz B."/>
        </authorList>
    </citation>
    <scope>NUCLEOTIDE SEQUENCE [LARGE SCALE GENOMIC DNA]</scope>
    <source>
        <strain evidence="1 2">Bolton</strain>
    </source>
</reference>
<accession>A0A553N5N3</accession>
<evidence type="ECO:0000313" key="2">
    <source>
        <dbReference type="Proteomes" id="UP000316079"/>
    </source>
</evidence>
<keyword evidence="2" id="KW-1185">Reference proteome</keyword>
<dbReference type="Proteomes" id="UP000316079">
    <property type="component" value="Unassembled WGS sequence"/>
</dbReference>
<dbReference type="SUPFAM" id="SSF101447">
    <property type="entry name" value="Formin homology 2 domain (FH2 domain)"/>
    <property type="match status" value="1"/>
</dbReference>
<name>A0A553N5N3_9TELE</name>
<dbReference type="Gene3D" id="1.20.58.2220">
    <property type="entry name" value="Formin, FH2 domain"/>
    <property type="match status" value="1"/>
</dbReference>
<dbReference type="AlphaFoldDB" id="A0A553N5N3"/>
<evidence type="ECO:0008006" key="3">
    <source>
        <dbReference type="Google" id="ProtNLM"/>
    </source>
</evidence>
<dbReference type="InterPro" id="IPR042201">
    <property type="entry name" value="FH2_Formin_sf"/>
</dbReference>
<gene>
    <name evidence="1" type="ORF">DNTS_007811</name>
</gene>
<sequence length="140" mass="15158">MKPAQSGVSSTYASSSKQCQSSPYEISVDCQSSESVLEALLHLSTGILSAESLRALIKLLPEEEEVRTLQMLNVTDLAPPDAFVHQLIHLPRAAELFRASQSSASGATGRKHHQCCKNTTCYFLSADCISEEMEPQMLGG</sequence>
<protein>
    <recommendedName>
        <fullName evidence="3">FH2 domain-containing protein</fullName>
    </recommendedName>
</protein>